<feature type="region of interest" description="Disordered" evidence="1">
    <location>
        <begin position="1"/>
        <end position="20"/>
    </location>
</feature>
<dbReference type="KEGG" id="aef:GEV26_12745"/>
<accession>A0A5Q2MM26</accession>
<dbReference type="InterPro" id="IPR034660">
    <property type="entry name" value="DinB/YfiT-like"/>
</dbReference>
<reference evidence="2 3" key="1">
    <citation type="submission" date="2019-11" db="EMBL/GenBank/DDBJ databases">
        <authorList>
            <person name="Li J."/>
        </authorList>
    </citation>
    <scope>NUCLEOTIDE SEQUENCE [LARGE SCALE GENOMIC DNA]</scope>
    <source>
        <strain evidence="2 3">MF47</strain>
    </source>
</reference>
<organism evidence="2 3">
    <name type="scientific">Aeromicrobium yanjiei</name>
    <dbReference type="NCBI Taxonomy" id="2662028"/>
    <lineage>
        <taxon>Bacteria</taxon>
        <taxon>Bacillati</taxon>
        <taxon>Actinomycetota</taxon>
        <taxon>Actinomycetes</taxon>
        <taxon>Propionibacteriales</taxon>
        <taxon>Nocardioidaceae</taxon>
        <taxon>Aeromicrobium</taxon>
    </lineage>
</organism>
<dbReference type="EMBL" id="CP045737">
    <property type="protein sequence ID" value="QGG42162.1"/>
    <property type="molecule type" value="Genomic_DNA"/>
</dbReference>
<name>A0A5Q2MM26_9ACTN</name>
<dbReference type="AlphaFoldDB" id="A0A5Q2MM26"/>
<evidence type="ECO:0000256" key="1">
    <source>
        <dbReference type="SAM" id="MobiDB-lite"/>
    </source>
</evidence>
<dbReference type="Proteomes" id="UP000392064">
    <property type="component" value="Chromosome"/>
</dbReference>
<dbReference type="RefSeq" id="WP_153653585.1">
    <property type="nucleotide sequence ID" value="NZ_CP045737.1"/>
</dbReference>
<evidence type="ECO:0000313" key="2">
    <source>
        <dbReference type="EMBL" id="QGG42162.1"/>
    </source>
</evidence>
<evidence type="ECO:0000313" key="3">
    <source>
        <dbReference type="Proteomes" id="UP000392064"/>
    </source>
</evidence>
<protein>
    <submittedName>
        <fullName evidence="2">DUF664 domain-containing protein</fullName>
    </submittedName>
</protein>
<dbReference type="Gene3D" id="1.20.120.450">
    <property type="entry name" value="dinb family like domain"/>
    <property type="match status" value="1"/>
</dbReference>
<dbReference type="InterPro" id="IPR007061">
    <property type="entry name" value="MST-like"/>
</dbReference>
<sequence>MTWTAPAPPALTDGPTTGDDRPMLEAMLEWHRWTLPNICAGLSDEQLATRPIASSNLSLLGLLRHMAKVERIWFRKRVAQQDVEHLHDFDARNDTDFNVIDASDAERAYDELVQEQRAAASSVADLPFDLEIETHHGAMSLRMVHLHMIQEYARHNGHADLLREAIDGTTGR</sequence>
<dbReference type="Pfam" id="PF04978">
    <property type="entry name" value="MST"/>
    <property type="match status" value="1"/>
</dbReference>
<keyword evidence="3" id="KW-1185">Reference proteome</keyword>
<gene>
    <name evidence="2" type="ORF">GEV26_12745</name>
</gene>
<dbReference type="SUPFAM" id="SSF109854">
    <property type="entry name" value="DinB/YfiT-like putative metalloenzymes"/>
    <property type="match status" value="1"/>
</dbReference>
<proteinExistence type="predicted"/>